<dbReference type="EMBL" id="JAPDFR010000009">
    <property type="protein sequence ID" value="KAK0383285.1"/>
    <property type="molecule type" value="Genomic_DNA"/>
</dbReference>
<gene>
    <name evidence="2" type="ORF">NLU13_9198</name>
</gene>
<proteinExistence type="predicted"/>
<keyword evidence="3" id="KW-1185">Reference proteome</keyword>
<dbReference type="AlphaFoldDB" id="A0AA39L450"/>
<feature type="compositionally biased region" description="Low complexity" evidence="1">
    <location>
        <begin position="422"/>
        <end position="431"/>
    </location>
</feature>
<feature type="region of interest" description="Disordered" evidence="1">
    <location>
        <begin position="404"/>
        <end position="438"/>
    </location>
</feature>
<feature type="region of interest" description="Disordered" evidence="1">
    <location>
        <begin position="156"/>
        <end position="244"/>
    </location>
</feature>
<feature type="compositionally biased region" description="Polar residues" evidence="1">
    <location>
        <begin position="31"/>
        <end position="45"/>
    </location>
</feature>
<evidence type="ECO:0000256" key="1">
    <source>
        <dbReference type="SAM" id="MobiDB-lite"/>
    </source>
</evidence>
<comment type="caution">
    <text evidence="2">The sequence shown here is derived from an EMBL/GenBank/DDBJ whole genome shotgun (WGS) entry which is preliminary data.</text>
</comment>
<feature type="compositionally biased region" description="Basic and acidic residues" evidence="1">
    <location>
        <begin position="62"/>
        <end position="75"/>
    </location>
</feature>
<accession>A0AA39L450</accession>
<protein>
    <submittedName>
        <fullName evidence="2">Uncharacterized protein</fullName>
    </submittedName>
</protein>
<sequence>MADETTRTIRQAALSPSVEPGGSVDDIDQPSPDSVTTTTQLTGSAAQEAPMQGPTTSPVPDEAQKDPTEFADRHSSASSNEALSKRIRIVHKHWERVCHAVPKCDACGKKGGQVGILQRCRSCTKQLCKACVDNGALEPQKDSAYPTVHIMNPEEIDWSPATREEKAAQANQKRSKKAAGSGGTSTKAKGKAKPTALKGVGLRKIPTRKTTGEPVTEEVPVPEPAVSDGIGNPSHHGSPDPSAIHRARKRALSPASTAMVSQGTEKHARLVDTTETASVSLPINNLAPLRPIMEPNPALILPSLSHIGYHDLRHERHAAQVAARPAAQEPDRPVHHFLGYSRAQFGPRTPHIGPLMDHRSHHEDERFSMPETAADWRRGPSGARLQQGAPAYVEEHHAPYVGRSESRVTGYPPAPRPSQSFATHPHLQPPAHQHHHLPTPYPNIQELATELYRDVHKTRTDYGWPLPTCLVHEISRSWSRGILHRLAAAMGPADAGLDLLHSVAECVSEWLGLRDDPELSDWLSGERDWLRRTERWTGQANRPAM</sequence>
<evidence type="ECO:0000313" key="3">
    <source>
        <dbReference type="Proteomes" id="UP001175261"/>
    </source>
</evidence>
<feature type="region of interest" description="Disordered" evidence="1">
    <location>
        <begin position="1"/>
        <end position="83"/>
    </location>
</feature>
<name>A0AA39L450_SARSR</name>
<reference evidence="2" key="1">
    <citation type="submission" date="2022-10" db="EMBL/GenBank/DDBJ databases">
        <title>Determination and structural analysis of whole genome sequence of Sarocladium strictum F4-1.</title>
        <authorList>
            <person name="Hu L."/>
            <person name="Jiang Y."/>
        </authorList>
    </citation>
    <scope>NUCLEOTIDE SEQUENCE</scope>
    <source>
        <strain evidence="2">F4-1</strain>
    </source>
</reference>
<evidence type="ECO:0000313" key="2">
    <source>
        <dbReference type="EMBL" id="KAK0383285.1"/>
    </source>
</evidence>
<dbReference type="Proteomes" id="UP001175261">
    <property type="component" value="Unassembled WGS sequence"/>
</dbReference>
<organism evidence="2 3">
    <name type="scientific">Sarocladium strictum</name>
    <name type="common">Black bundle disease fungus</name>
    <name type="synonym">Acremonium strictum</name>
    <dbReference type="NCBI Taxonomy" id="5046"/>
    <lineage>
        <taxon>Eukaryota</taxon>
        <taxon>Fungi</taxon>
        <taxon>Dikarya</taxon>
        <taxon>Ascomycota</taxon>
        <taxon>Pezizomycotina</taxon>
        <taxon>Sordariomycetes</taxon>
        <taxon>Hypocreomycetidae</taxon>
        <taxon>Hypocreales</taxon>
        <taxon>Sarocladiaceae</taxon>
        <taxon>Sarocladium</taxon>
    </lineage>
</organism>